<gene>
    <name evidence="4" type="ORF">SMU82_08330</name>
</gene>
<reference evidence="4 5" key="1">
    <citation type="journal article" date="2013" name="Mol. Biol. Evol.">
        <title>Evolutionary and population genomics of the cavity causing bacteria Streptococcus mutans.</title>
        <authorList>
            <person name="Cornejo O.E."/>
            <person name="Lefebure T."/>
            <person name="Pavinski Bitar P.D."/>
            <person name="Lang P."/>
            <person name="Richards V.P."/>
            <person name="Eilertson K."/>
            <person name="Do T."/>
            <person name="Beighton D."/>
            <person name="Zeng L."/>
            <person name="Ahn S.J."/>
            <person name="Burne R.A."/>
            <person name="Siepel A."/>
            <person name="Bustamante C.D."/>
            <person name="Stanhope M.J."/>
        </authorList>
    </citation>
    <scope>NUCLEOTIDE SEQUENCE [LARGE SCALE GENOMIC DNA]</scope>
    <source>
        <strain evidence="4 5">SM6</strain>
    </source>
</reference>
<feature type="domain" description="CsbD-like" evidence="3">
    <location>
        <begin position="4"/>
        <end position="52"/>
    </location>
</feature>
<protein>
    <recommendedName>
        <fullName evidence="3">CsbD-like domain-containing protein</fullName>
    </recommendedName>
</protein>
<dbReference type="InterPro" id="IPR036629">
    <property type="entry name" value="YjbJ_sf"/>
</dbReference>
<dbReference type="Gene3D" id="1.10.1470.10">
    <property type="entry name" value="YjbJ"/>
    <property type="match status" value="1"/>
</dbReference>
<evidence type="ECO:0000256" key="2">
    <source>
        <dbReference type="SAM" id="MobiDB-lite"/>
    </source>
</evidence>
<proteinExistence type="inferred from homology"/>
<organism evidence="4 5">
    <name type="scientific">Streptococcus mutans SM6</name>
    <dbReference type="NCBI Taxonomy" id="857119"/>
    <lineage>
        <taxon>Bacteria</taxon>
        <taxon>Bacillati</taxon>
        <taxon>Bacillota</taxon>
        <taxon>Bacilli</taxon>
        <taxon>Lactobacillales</taxon>
        <taxon>Streptococcaceae</taxon>
        <taxon>Streptococcus</taxon>
    </lineage>
</organism>
<dbReference type="AlphaFoldDB" id="A0A829BMF3"/>
<evidence type="ECO:0000313" key="4">
    <source>
        <dbReference type="EMBL" id="EMC22507.1"/>
    </source>
</evidence>
<comment type="similarity">
    <text evidence="1">Belongs to the UPF0337 (CsbD) family.</text>
</comment>
<dbReference type="GeneID" id="93858934"/>
<dbReference type="Pfam" id="PF05532">
    <property type="entry name" value="CsbD"/>
    <property type="match status" value="1"/>
</dbReference>
<dbReference type="InterPro" id="IPR008462">
    <property type="entry name" value="CsbD"/>
</dbReference>
<dbReference type="SUPFAM" id="SSF69047">
    <property type="entry name" value="Hypothetical protein YjbJ"/>
    <property type="match status" value="1"/>
</dbReference>
<evidence type="ECO:0000313" key="5">
    <source>
        <dbReference type="Proteomes" id="UP000011676"/>
    </source>
</evidence>
<evidence type="ECO:0000256" key="1">
    <source>
        <dbReference type="ARBA" id="ARBA00009129"/>
    </source>
</evidence>
<feature type="region of interest" description="Disordered" evidence="2">
    <location>
        <begin position="1"/>
        <end position="26"/>
    </location>
</feature>
<comment type="caution">
    <text evidence="4">The sequence shown here is derived from an EMBL/GenBank/DDBJ whole genome shotgun (WGS) entry which is preliminary data.</text>
</comment>
<evidence type="ECO:0000259" key="3">
    <source>
        <dbReference type="Pfam" id="PF05532"/>
    </source>
</evidence>
<dbReference type="EMBL" id="AHSR01000041">
    <property type="protein sequence ID" value="EMC22507.1"/>
    <property type="molecule type" value="Genomic_DNA"/>
</dbReference>
<dbReference type="RefSeq" id="WP_002262704.1">
    <property type="nucleotide sequence ID" value="NZ_AHSR01000041.1"/>
</dbReference>
<sequence>MGLEEKLNQAKGAIKQGAGKLTSDKKVETEGAIEKTVAKAKDSIKDIKDGVEGAAEGIKSTFSNKE</sequence>
<dbReference type="Proteomes" id="UP000011676">
    <property type="component" value="Unassembled WGS sequence"/>
</dbReference>
<name>A0A829BMF3_STRMG</name>
<accession>A0A829BMF3</accession>